<dbReference type="PANTHER" id="PTHR30349:SF41">
    <property type="entry name" value="INTEGRASE_RECOMBINASE PROTEIN MJ0367-RELATED"/>
    <property type="match status" value="1"/>
</dbReference>
<gene>
    <name evidence="6" type="ORF">GCM10009799_41330</name>
</gene>
<keyword evidence="2" id="KW-0238">DNA-binding</keyword>
<dbReference type="RefSeq" id="WP_344164553.1">
    <property type="nucleotide sequence ID" value="NZ_BAAAPC010000019.1"/>
</dbReference>
<reference evidence="7" key="1">
    <citation type="journal article" date="2019" name="Int. J. Syst. Evol. Microbiol.">
        <title>The Global Catalogue of Microorganisms (GCM) 10K type strain sequencing project: providing services to taxonomists for standard genome sequencing and annotation.</title>
        <authorList>
            <consortium name="The Broad Institute Genomics Platform"/>
            <consortium name="The Broad Institute Genome Sequencing Center for Infectious Disease"/>
            <person name="Wu L."/>
            <person name="Ma J."/>
        </authorList>
    </citation>
    <scope>NUCLEOTIDE SEQUENCE [LARGE SCALE GENOMIC DNA]</scope>
    <source>
        <strain evidence="7">JCM 15313</strain>
    </source>
</reference>
<accession>A0ABP5EVE3</accession>
<feature type="region of interest" description="Disordered" evidence="4">
    <location>
        <begin position="191"/>
        <end position="232"/>
    </location>
</feature>
<sequence>MAQVEDPANLDRWQDPVFRLITVILMCCGLRLKDACRLPFDCLVHDAEGAPYLRYLNYKMKREALVPIDEELEHDIRDQQRRLLERWPAGVRVLFPRKLKNLHGQVPMRGDTYRQVLSPWLERCDIRDANGQPVHLTPHQWRHTLGTRLINRDVPQEVVRRILDHDSHEMTAHYARLHDTTVRRHWEKARKVNISARRSPSTQTARSPKPPGPNNASDAPHRPCPTATAACR</sequence>
<dbReference type="Proteomes" id="UP001501585">
    <property type="component" value="Unassembled WGS sequence"/>
</dbReference>
<feature type="domain" description="Tyr recombinase" evidence="5">
    <location>
        <begin position="1"/>
        <end position="191"/>
    </location>
</feature>
<dbReference type="InterPro" id="IPR013762">
    <property type="entry name" value="Integrase-like_cat_sf"/>
</dbReference>
<dbReference type="EMBL" id="BAAAPC010000019">
    <property type="protein sequence ID" value="GAA2009229.1"/>
    <property type="molecule type" value="Genomic_DNA"/>
</dbReference>
<dbReference type="CDD" id="cd00397">
    <property type="entry name" value="DNA_BRE_C"/>
    <property type="match status" value="1"/>
</dbReference>
<dbReference type="SUPFAM" id="SSF56349">
    <property type="entry name" value="DNA breaking-rejoining enzymes"/>
    <property type="match status" value="1"/>
</dbReference>
<evidence type="ECO:0000256" key="1">
    <source>
        <dbReference type="ARBA" id="ARBA00008857"/>
    </source>
</evidence>
<feature type="compositionally biased region" description="Polar residues" evidence="4">
    <location>
        <begin position="196"/>
        <end position="206"/>
    </location>
</feature>
<comment type="similarity">
    <text evidence="1">Belongs to the 'phage' integrase family.</text>
</comment>
<dbReference type="PROSITE" id="PS51898">
    <property type="entry name" value="TYR_RECOMBINASE"/>
    <property type="match status" value="1"/>
</dbReference>
<evidence type="ECO:0000256" key="4">
    <source>
        <dbReference type="SAM" id="MobiDB-lite"/>
    </source>
</evidence>
<name>A0ABP5EVE3_9ACTN</name>
<evidence type="ECO:0000313" key="7">
    <source>
        <dbReference type="Proteomes" id="UP001501585"/>
    </source>
</evidence>
<comment type="caution">
    <text evidence="6">The sequence shown here is derived from an EMBL/GenBank/DDBJ whole genome shotgun (WGS) entry which is preliminary data.</text>
</comment>
<dbReference type="InterPro" id="IPR050090">
    <property type="entry name" value="Tyrosine_recombinase_XerCD"/>
</dbReference>
<keyword evidence="7" id="KW-1185">Reference proteome</keyword>
<evidence type="ECO:0000259" key="5">
    <source>
        <dbReference type="PROSITE" id="PS51898"/>
    </source>
</evidence>
<organism evidence="6 7">
    <name type="scientific">Nocardiopsis rhodophaea</name>
    <dbReference type="NCBI Taxonomy" id="280238"/>
    <lineage>
        <taxon>Bacteria</taxon>
        <taxon>Bacillati</taxon>
        <taxon>Actinomycetota</taxon>
        <taxon>Actinomycetes</taxon>
        <taxon>Streptosporangiales</taxon>
        <taxon>Nocardiopsidaceae</taxon>
        <taxon>Nocardiopsis</taxon>
    </lineage>
</organism>
<dbReference type="InterPro" id="IPR011010">
    <property type="entry name" value="DNA_brk_join_enz"/>
</dbReference>
<evidence type="ECO:0000313" key="6">
    <source>
        <dbReference type="EMBL" id="GAA2009229.1"/>
    </source>
</evidence>
<keyword evidence="3" id="KW-0233">DNA recombination</keyword>
<protein>
    <recommendedName>
        <fullName evidence="5">Tyr recombinase domain-containing protein</fullName>
    </recommendedName>
</protein>
<dbReference type="PANTHER" id="PTHR30349">
    <property type="entry name" value="PHAGE INTEGRASE-RELATED"/>
    <property type="match status" value="1"/>
</dbReference>
<evidence type="ECO:0000256" key="2">
    <source>
        <dbReference type="ARBA" id="ARBA00023125"/>
    </source>
</evidence>
<proteinExistence type="inferred from homology"/>
<dbReference type="InterPro" id="IPR002104">
    <property type="entry name" value="Integrase_catalytic"/>
</dbReference>
<evidence type="ECO:0000256" key="3">
    <source>
        <dbReference type="ARBA" id="ARBA00023172"/>
    </source>
</evidence>
<dbReference type="Pfam" id="PF00589">
    <property type="entry name" value="Phage_integrase"/>
    <property type="match status" value="1"/>
</dbReference>
<dbReference type="Gene3D" id="1.10.443.10">
    <property type="entry name" value="Intergrase catalytic core"/>
    <property type="match status" value="1"/>
</dbReference>